<comment type="subcellular location">
    <subcellularLocation>
        <location evidence="1">Membrane</location>
        <topology evidence="1">Multi-pass membrane protein</topology>
    </subcellularLocation>
</comment>
<feature type="coiled-coil region" evidence="5">
    <location>
        <begin position="370"/>
        <end position="397"/>
    </location>
</feature>
<dbReference type="GO" id="GO:0016020">
    <property type="term" value="C:membrane"/>
    <property type="evidence" value="ECO:0007669"/>
    <property type="project" value="UniProtKB-SubCell"/>
</dbReference>
<accession>A0AAJ0CCV4</accession>
<dbReference type="Proteomes" id="UP001251528">
    <property type="component" value="Unassembled WGS sequence"/>
</dbReference>
<feature type="transmembrane region" description="Helical" evidence="7">
    <location>
        <begin position="464"/>
        <end position="484"/>
    </location>
</feature>
<evidence type="ECO:0000256" key="4">
    <source>
        <dbReference type="ARBA" id="ARBA00023136"/>
    </source>
</evidence>
<evidence type="ECO:0000256" key="3">
    <source>
        <dbReference type="ARBA" id="ARBA00022989"/>
    </source>
</evidence>
<feature type="compositionally biased region" description="Basic and acidic residues" evidence="6">
    <location>
        <begin position="263"/>
        <end position="278"/>
    </location>
</feature>
<feature type="compositionally biased region" description="Basic and acidic residues" evidence="6">
    <location>
        <begin position="201"/>
        <end position="214"/>
    </location>
</feature>
<evidence type="ECO:0000256" key="2">
    <source>
        <dbReference type="ARBA" id="ARBA00022692"/>
    </source>
</evidence>
<proteinExistence type="predicted"/>
<dbReference type="AlphaFoldDB" id="A0AAJ0CCV4"/>
<comment type="caution">
    <text evidence="8">The sequence shown here is derived from an EMBL/GenBank/DDBJ whole genome shotgun (WGS) entry which is preliminary data.</text>
</comment>
<evidence type="ECO:0000256" key="1">
    <source>
        <dbReference type="ARBA" id="ARBA00004141"/>
    </source>
</evidence>
<keyword evidence="4 7" id="KW-0472">Membrane</keyword>
<evidence type="ECO:0000256" key="5">
    <source>
        <dbReference type="SAM" id="Coils"/>
    </source>
</evidence>
<evidence type="ECO:0000313" key="9">
    <source>
        <dbReference type="Proteomes" id="UP001251528"/>
    </source>
</evidence>
<feature type="compositionally biased region" description="Polar residues" evidence="6">
    <location>
        <begin position="505"/>
        <end position="516"/>
    </location>
</feature>
<feature type="region of interest" description="Disordered" evidence="6">
    <location>
        <begin position="192"/>
        <end position="214"/>
    </location>
</feature>
<keyword evidence="3 7" id="KW-1133">Transmembrane helix</keyword>
<keyword evidence="5" id="KW-0175">Coiled coil</keyword>
<keyword evidence="2 7" id="KW-0812">Transmembrane</keyword>
<evidence type="ECO:0000256" key="6">
    <source>
        <dbReference type="SAM" id="MobiDB-lite"/>
    </source>
</evidence>
<dbReference type="EMBL" id="JASWJB010000470">
    <property type="protein sequence ID" value="KAK2590207.1"/>
    <property type="molecule type" value="Genomic_DNA"/>
</dbReference>
<feature type="region of interest" description="Disordered" evidence="6">
    <location>
        <begin position="494"/>
        <end position="541"/>
    </location>
</feature>
<feature type="compositionally biased region" description="Low complexity" evidence="6">
    <location>
        <begin position="517"/>
        <end position="527"/>
    </location>
</feature>
<gene>
    <name evidence="8" type="ORF">QQS21_012110</name>
</gene>
<name>A0AAJ0CCV4_9HYPO</name>
<dbReference type="SUPFAM" id="SSF144083">
    <property type="entry name" value="Magnesium transport protein CorA, transmembrane region"/>
    <property type="match status" value="1"/>
</dbReference>
<protein>
    <submittedName>
        <fullName evidence="8">Uncharacterized protein</fullName>
    </submittedName>
</protein>
<keyword evidence="9" id="KW-1185">Reference proteome</keyword>
<sequence length="541" mass="61256">MAPNCENGCSAVEIKVNYQDGSSEQQTPTSVHELGETTAVGDQPQAINYKYRFAAKAGTSVIFASATKARNCSMCKAAFSDTFSIPEYWWDDSCKRANGYFGYEEIEGEPNADGSEETNDGCASWSRFQAKVFFKPEKDKGDDPTEIIYGWGKLDSFSRWYKKSKHTVVILFKPKDEGDDVVQINMKEETAKTAQLPQRKNAKDERLQQRKNAKNKEIEELFSKSLLDPKAASAELGDPFWIYPRLLGKFIGLENASVWGTRDQVRDVERDRERRDVEMDNESQETSSPDNLNKKETEQETSLNDLQPIDIDYSNLHDIARHVVHVSETLAVSVQTIESIQKHHEIFHGYSNVPITNASKNIRYRLYFYHQMLTGNLHRSEANKSRLQNEISLAFNQVSQGDSFLSVRIAADTRADSTAMRILSIVTVVFLPAAFISAVFSTSFFNFQQDKEKGDSWKVSDKIWIYWVTVAIVTIVTFSVIWYFQRGWLKPTPVTTRRRGRKSKGQTQDSSGQQQLTSRSATTSTSSPGGVIQRKSSDSMV</sequence>
<organism evidence="8 9">
    <name type="scientific">Conoideocrella luteorostrata</name>
    <dbReference type="NCBI Taxonomy" id="1105319"/>
    <lineage>
        <taxon>Eukaryota</taxon>
        <taxon>Fungi</taxon>
        <taxon>Dikarya</taxon>
        <taxon>Ascomycota</taxon>
        <taxon>Pezizomycotina</taxon>
        <taxon>Sordariomycetes</taxon>
        <taxon>Hypocreomycetidae</taxon>
        <taxon>Hypocreales</taxon>
        <taxon>Clavicipitaceae</taxon>
        <taxon>Conoideocrella</taxon>
    </lineage>
</organism>
<dbReference type="Gene3D" id="1.20.58.340">
    <property type="entry name" value="Magnesium transport protein CorA, transmembrane region"/>
    <property type="match status" value="1"/>
</dbReference>
<dbReference type="InterPro" id="IPR045863">
    <property type="entry name" value="CorA_TM1_TM2"/>
</dbReference>
<feature type="region of interest" description="Disordered" evidence="6">
    <location>
        <begin position="263"/>
        <end position="304"/>
    </location>
</feature>
<feature type="transmembrane region" description="Helical" evidence="7">
    <location>
        <begin position="422"/>
        <end position="444"/>
    </location>
</feature>
<evidence type="ECO:0000256" key="7">
    <source>
        <dbReference type="SAM" id="Phobius"/>
    </source>
</evidence>
<evidence type="ECO:0000313" key="8">
    <source>
        <dbReference type="EMBL" id="KAK2590207.1"/>
    </source>
</evidence>
<reference evidence="8" key="1">
    <citation type="submission" date="2023-06" db="EMBL/GenBank/DDBJ databases">
        <title>Conoideocrella luteorostrata (Hypocreales: Clavicipitaceae), a potential biocontrol fungus for elongate hemlock scale in United States Christmas tree production areas.</title>
        <authorList>
            <person name="Barrett H."/>
            <person name="Lovett B."/>
            <person name="Macias A.M."/>
            <person name="Stajich J.E."/>
            <person name="Kasson M.T."/>
        </authorList>
    </citation>
    <scope>NUCLEOTIDE SEQUENCE</scope>
    <source>
        <strain evidence="8">ARSEF 14590</strain>
    </source>
</reference>